<comment type="caution">
    <text evidence="3">The sequence shown here is derived from an EMBL/GenBank/DDBJ whole genome shotgun (WGS) entry which is preliminary data.</text>
</comment>
<feature type="chain" id="PRO_5039154347" evidence="1">
    <location>
        <begin position="22"/>
        <end position="294"/>
    </location>
</feature>
<proteinExistence type="predicted"/>
<dbReference type="AlphaFoldDB" id="A0A9D7SAV4"/>
<dbReference type="NCBIfam" id="TIGR04183">
    <property type="entry name" value="Por_Secre_tail"/>
    <property type="match status" value="1"/>
</dbReference>
<name>A0A9D7SAV4_9BACT</name>
<dbReference type="Proteomes" id="UP000808349">
    <property type="component" value="Unassembled WGS sequence"/>
</dbReference>
<dbReference type="InterPro" id="IPR013783">
    <property type="entry name" value="Ig-like_fold"/>
</dbReference>
<evidence type="ECO:0000259" key="2">
    <source>
        <dbReference type="Pfam" id="PF18962"/>
    </source>
</evidence>
<dbReference type="Pfam" id="PF18962">
    <property type="entry name" value="Por_Secre_tail"/>
    <property type="match status" value="1"/>
</dbReference>
<evidence type="ECO:0000256" key="1">
    <source>
        <dbReference type="SAM" id="SignalP"/>
    </source>
</evidence>
<keyword evidence="1" id="KW-0732">Signal</keyword>
<feature type="domain" description="Secretion system C-terminal sorting" evidence="2">
    <location>
        <begin position="230"/>
        <end position="292"/>
    </location>
</feature>
<protein>
    <submittedName>
        <fullName evidence="3">T9SS type A sorting domain-containing protein</fullName>
    </submittedName>
</protein>
<dbReference type="InterPro" id="IPR026444">
    <property type="entry name" value="Secre_tail"/>
</dbReference>
<feature type="signal peptide" evidence="1">
    <location>
        <begin position="1"/>
        <end position="21"/>
    </location>
</feature>
<dbReference type="EMBL" id="JADKFW010000014">
    <property type="protein sequence ID" value="MBK9718983.1"/>
    <property type="molecule type" value="Genomic_DNA"/>
</dbReference>
<gene>
    <name evidence="3" type="ORF">IPO85_16010</name>
</gene>
<dbReference type="Gene3D" id="2.60.40.10">
    <property type="entry name" value="Immunoglobulins"/>
    <property type="match status" value="1"/>
</dbReference>
<accession>A0A9D7SAV4</accession>
<evidence type="ECO:0000313" key="3">
    <source>
        <dbReference type="EMBL" id="MBK9718983.1"/>
    </source>
</evidence>
<organism evidence="3 4">
    <name type="scientific">Candidatus Defluviibacterium haderslevense</name>
    <dbReference type="NCBI Taxonomy" id="2981993"/>
    <lineage>
        <taxon>Bacteria</taxon>
        <taxon>Pseudomonadati</taxon>
        <taxon>Bacteroidota</taxon>
        <taxon>Saprospiria</taxon>
        <taxon>Saprospirales</taxon>
        <taxon>Saprospiraceae</taxon>
        <taxon>Candidatus Defluviibacterium</taxon>
    </lineage>
</organism>
<sequence>MFKKLILICALFTGFYSNTTAQDCIGPADHTLTLLNKTNFGGSDCLFTVRFCVKKLTKDAKTIDYYVTHTYGTITRTINVSNLQVGSIICESFTFVGDCNSTASFLAEGKKLNNTVCGVVSDFIILPIRLVSFNAISTRSGHYNLIWQTAVEQNASHFVVQQSIDNRTFRDISKVRAVGNSNSLKDYSFDIELIPNKTNYFRLKMVDLDGRFTYSNITSINQNGRKLTVSPNPAFDFIAVDHIQEADLSKIEITTIHGQKVSCPLNHHQIDISQLIPGVYILKMEDENVKFIKN</sequence>
<evidence type="ECO:0000313" key="4">
    <source>
        <dbReference type="Proteomes" id="UP000808349"/>
    </source>
</evidence>
<reference evidence="3 4" key="1">
    <citation type="submission" date="2020-10" db="EMBL/GenBank/DDBJ databases">
        <title>Connecting structure to function with the recovery of over 1000 high-quality activated sludge metagenome-assembled genomes encoding full-length rRNA genes using long-read sequencing.</title>
        <authorList>
            <person name="Singleton C.M."/>
            <person name="Petriglieri F."/>
            <person name="Kristensen J.M."/>
            <person name="Kirkegaard R.H."/>
            <person name="Michaelsen T.Y."/>
            <person name="Andersen M.H."/>
            <person name="Karst S.M."/>
            <person name="Dueholm M.S."/>
            <person name="Nielsen P.H."/>
            <person name="Albertsen M."/>
        </authorList>
    </citation>
    <scope>NUCLEOTIDE SEQUENCE [LARGE SCALE GENOMIC DNA]</scope>
    <source>
        <strain evidence="3">Ribe_18-Q3-R11-54_BAT3C.373</strain>
    </source>
</reference>